<dbReference type="AlphaFoldDB" id="A0A1X9LJE1"/>
<name>A0A1X9LJE1_9MICO</name>
<keyword evidence="4" id="KW-1003">Cell membrane</keyword>
<comment type="subunit">
    <text evidence="2">The complex is composed of two ATP-binding proteins (LsrA), two transmembrane proteins (LsrC and LsrD) and a solute-binding protein (LsrB).</text>
</comment>
<dbReference type="STRING" id="1619308.B5808_08605"/>
<dbReference type="GO" id="GO:0022857">
    <property type="term" value="F:transmembrane transporter activity"/>
    <property type="evidence" value="ECO:0007669"/>
    <property type="project" value="InterPro"/>
</dbReference>
<dbReference type="InterPro" id="IPR001851">
    <property type="entry name" value="ABC_transp_permease"/>
</dbReference>
<feature type="transmembrane region" description="Helical" evidence="12">
    <location>
        <begin position="12"/>
        <end position="32"/>
    </location>
</feature>
<feature type="transmembrane region" description="Helical" evidence="12">
    <location>
        <begin position="44"/>
        <end position="62"/>
    </location>
</feature>
<proteinExistence type="predicted"/>
<accession>A0A1X9LJE1</accession>
<evidence type="ECO:0000256" key="12">
    <source>
        <dbReference type="SAM" id="Phobius"/>
    </source>
</evidence>
<evidence type="ECO:0000256" key="11">
    <source>
        <dbReference type="SAM" id="MobiDB-lite"/>
    </source>
</evidence>
<dbReference type="RefSeq" id="WP_085019405.1">
    <property type="nucleotide sequence ID" value="NZ_BMHD01000001.1"/>
</dbReference>
<comment type="function">
    <text evidence="9">Part of the ABC transporter complex LsrABCD involved in autoinducer 2 (AI-2) import. Probably responsible for the translocation of the substrate across the membrane.</text>
</comment>
<feature type="compositionally biased region" description="Low complexity" evidence="11">
    <location>
        <begin position="329"/>
        <end position="339"/>
    </location>
</feature>
<evidence type="ECO:0000256" key="9">
    <source>
        <dbReference type="ARBA" id="ARBA00025439"/>
    </source>
</evidence>
<evidence type="ECO:0000256" key="2">
    <source>
        <dbReference type="ARBA" id="ARBA00011262"/>
    </source>
</evidence>
<keyword evidence="7 12" id="KW-1133">Transmembrane helix</keyword>
<dbReference type="GO" id="GO:0005886">
    <property type="term" value="C:plasma membrane"/>
    <property type="evidence" value="ECO:0007669"/>
    <property type="project" value="UniProtKB-SubCell"/>
</dbReference>
<feature type="transmembrane region" description="Helical" evidence="12">
    <location>
        <begin position="93"/>
        <end position="116"/>
    </location>
</feature>
<organism evidence="13 14">
    <name type="scientific">Cnuibacter physcomitrellae</name>
    <dbReference type="NCBI Taxonomy" id="1619308"/>
    <lineage>
        <taxon>Bacteria</taxon>
        <taxon>Bacillati</taxon>
        <taxon>Actinomycetota</taxon>
        <taxon>Actinomycetes</taxon>
        <taxon>Micrococcales</taxon>
        <taxon>Microbacteriaceae</taxon>
        <taxon>Cnuibacter</taxon>
    </lineage>
</organism>
<sequence length="350" mass="35673">MTHLTRRLLRSQSTTLVLIIVAGTVVLGIVSGGDLFSPVGLRTFFQFLAVPILIGLAQMITVAVGQLNLAVGAIGGVASALSAVLMADAGLPVWLGALVPLVVGALAGLANGWLVVLTRINGFIVTLATMTILLGAQYALVNTRTVAPTSWAPLADLGRASVLGIPVMFLLAVVVAIAVALAFRYTVTGRQLLASGDNPEAARLAGISNDRSVIVAHTASGLLCGVAALVSVASLPGINQSVGGDWLLPSFAAPIIGGVSLTGGTVAVLGTVLAATVVRLVDTARAEFQLAPAWVNFVIGAVVLGTVALDRVRHTRAERRRGADRARAAGRPPTAARTPSGTETTVEAAR</sequence>
<feature type="transmembrane region" description="Helical" evidence="12">
    <location>
        <begin position="213"/>
        <end position="235"/>
    </location>
</feature>
<gene>
    <name evidence="13" type="ORF">B5808_08605</name>
</gene>
<evidence type="ECO:0000256" key="6">
    <source>
        <dbReference type="ARBA" id="ARBA00022692"/>
    </source>
</evidence>
<dbReference type="Pfam" id="PF02653">
    <property type="entry name" value="BPD_transp_2"/>
    <property type="match status" value="1"/>
</dbReference>
<feature type="transmembrane region" description="Helical" evidence="12">
    <location>
        <begin position="160"/>
        <end position="183"/>
    </location>
</feature>
<feature type="region of interest" description="Disordered" evidence="11">
    <location>
        <begin position="318"/>
        <end position="350"/>
    </location>
</feature>
<evidence type="ECO:0000256" key="3">
    <source>
        <dbReference type="ARBA" id="ARBA00022448"/>
    </source>
</evidence>
<feature type="transmembrane region" description="Helical" evidence="12">
    <location>
        <begin position="290"/>
        <end position="309"/>
    </location>
</feature>
<evidence type="ECO:0000256" key="1">
    <source>
        <dbReference type="ARBA" id="ARBA00004651"/>
    </source>
</evidence>
<feature type="compositionally biased region" description="Polar residues" evidence="11">
    <location>
        <begin position="340"/>
        <end position="350"/>
    </location>
</feature>
<evidence type="ECO:0000256" key="10">
    <source>
        <dbReference type="ARBA" id="ARBA00039382"/>
    </source>
</evidence>
<keyword evidence="3" id="KW-0813">Transport</keyword>
<keyword evidence="14" id="KW-1185">Reference proteome</keyword>
<evidence type="ECO:0000256" key="8">
    <source>
        <dbReference type="ARBA" id="ARBA00023136"/>
    </source>
</evidence>
<dbReference type="CDD" id="cd06579">
    <property type="entry name" value="TM_PBP1_transp_AraH_like"/>
    <property type="match status" value="1"/>
</dbReference>
<dbReference type="KEGG" id="cphy:B5808_08605"/>
<keyword evidence="8 12" id="KW-0472">Membrane</keyword>
<protein>
    <recommendedName>
        <fullName evidence="10">Autoinducer 2 import system permease protein LsrC</fullName>
    </recommendedName>
</protein>
<comment type="subcellular location">
    <subcellularLocation>
        <location evidence="1">Cell membrane</location>
        <topology evidence="1">Multi-pass membrane protein</topology>
    </subcellularLocation>
</comment>
<dbReference type="EMBL" id="CP020715">
    <property type="protein sequence ID" value="ARJ05267.1"/>
    <property type="molecule type" value="Genomic_DNA"/>
</dbReference>
<feature type="transmembrane region" description="Helical" evidence="12">
    <location>
        <begin position="123"/>
        <end position="140"/>
    </location>
</feature>
<reference evidence="13 14" key="1">
    <citation type="submission" date="2017-04" db="EMBL/GenBank/DDBJ databases">
        <authorList>
            <person name="Afonso C.L."/>
            <person name="Miller P.J."/>
            <person name="Scott M.A."/>
            <person name="Spackman E."/>
            <person name="Goraichik I."/>
            <person name="Dimitrov K.M."/>
            <person name="Suarez D.L."/>
            <person name="Swayne D.E."/>
        </authorList>
    </citation>
    <scope>NUCLEOTIDE SEQUENCE [LARGE SCALE GENOMIC DNA]</scope>
    <source>
        <strain evidence="14">XA(T)</strain>
    </source>
</reference>
<evidence type="ECO:0000256" key="4">
    <source>
        <dbReference type="ARBA" id="ARBA00022475"/>
    </source>
</evidence>
<dbReference type="Proteomes" id="UP000192775">
    <property type="component" value="Chromosome"/>
</dbReference>
<keyword evidence="5" id="KW-0997">Cell inner membrane</keyword>
<evidence type="ECO:0000256" key="5">
    <source>
        <dbReference type="ARBA" id="ARBA00022519"/>
    </source>
</evidence>
<dbReference type="PANTHER" id="PTHR32196:SF29">
    <property type="entry name" value="AUTOINDUCER 2 IMPORT SYSTEM PERMEASE PROTEIN LSRC"/>
    <property type="match status" value="1"/>
</dbReference>
<feature type="transmembrane region" description="Helical" evidence="12">
    <location>
        <begin position="69"/>
        <end position="87"/>
    </location>
</feature>
<evidence type="ECO:0000313" key="13">
    <source>
        <dbReference type="EMBL" id="ARJ05267.1"/>
    </source>
</evidence>
<keyword evidence="6 12" id="KW-0812">Transmembrane</keyword>
<evidence type="ECO:0000256" key="7">
    <source>
        <dbReference type="ARBA" id="ARBA00022989"/>
    </source>
</evidence>
<evidence type="ECO:0000313" key="14">
    <source>
        <dbReference type="Proteomes" id="UP000192775"/>
    </source>
</evidence>
<dbReference type="PANTHER" id="PTHR32196">
    <property type="entry name" value="ABC TRANSPORTER PERMEASE PROTEIN YPHD-RELATED-RELATED"/>
    <property type="match status" value="1"/>
</dbReference>
<feature type="transmembrane region" description="Helical" evidence="12">
    <location>
        <begin position="255"/>
        <end position="278"/>
    </location>
</feature>